<dbReference type="InterPro" id="IPR009377">
    <property type="entry name" value="EutA"/>
</dbReference>
<dbReference type="Proteomes" id="UP001458415">
    <property type="component" value="Unassembled WGS sequence"/>
</dbReference>
<reference evidence="1 2" key="1">
    <citation type="submission" date="2024-06" db="EMBL/GenBank/DDBJ databases">
        <title>The Natural Products Discovery Center: Release of the First 8490 Sequenced Strains for Exploring Actinobacteria Biosynthetic Diversity.</title>
        <authorList>
            <person name="Kalkreuter E."/>
            <person name="Kautsar S.A."/>
            <person name="Yang D."/>
            <person name="Bader C.D."/>
            <person name="Teijaro C.N."/>
            <person name="Fluegel L."/>
            <person name="Davis C.M."/>
            <person name="Simpson J.R."/>
            <person name="Lauterbach L."/>
            <person name="Steele A.D."/>
            <person name="Gui C."/>
            <person name="Meng S."/>
            <person name="Li G."/>
            <person name="Viehrig K."/>
            <person name="Ye F."/>
            <person name="Su P."/>
            <person name="Kiefer A.F."/>
            <person name="Nichols A."/>
            <person name="Cepeda A.J."/>
            <person name="Yan W."/>
            <person name="Fan B."/>
            <person name="Jiang Y."/>
            <person name="Adhikari A."/>
            <person name="Zheng C.-J."/>
            <person name="Schuster L."/>
            <person name="Cowan T.M."/>
            <person name="Smanski M.J."/>
            <person name="Chevrette M.G."/>
            <person name="De Carvalho L.P.S."/>
            <person name="Shen B."/>
        </authorList>
    </citation>
    <scope>NUCLEOTIDE SEQUENCE [LARGE SCALE GENOMIC DNA]</scope>
    <source>
        <strain evidence="1 2">NPDC000634</strain>
    </source>
</reference>
<name>A0ABV1W6Z6_9ACTN</name>
<dbReference type="InterPro" id="IPR043129">
    <property type="entry name" value="ATPase_NBD"/>
</dbReference>
<keyword evidence="2" id="KW-1185">Reference proteome</keyword>
<comment type="caution">
    <text evidence="1">The sequence shown here is derived from an EMBL/GenBank/DDBJ whole genome shotgun (WGS) entry which is preliminary data.</text>
</comment>
<proteinExistence type="predicted"/>
<dbReference type="Pfam" id="PF06277">
    <property type="entry name" value="EutA"/>
    <property type="match status" value="1"/>
</dbReference>
<organism evidence="1 2">
    <name type="scientific">Streptomyces carpinensis</name>
    <dbReference type="NCBI Taxonomy" id="66369"/>
    <lineage>
        <taxon>Bacteria</taxon>
        <taxon>Bacillati</taxon>
        <taxon>Actinomycetota</taxon>
        <taxon>Actinomycetes</taxon>
        <taxon>Kitasatosporales</taxon>
        <taxon>Streptomycetaceae</taxon>
        <taxon>Streptomyces</taxon>
    </lineage>
</organism>
<evidence type="ECO:0000313" key="1">
    <source>
        <dbReference type="EMBL" id="MER6979967.1"/>
    </source>
</evidence>
<protein>
    <submittedName>
        <fullName evidence="1">Ethanolamine ammonia-lyase reactivating factor EutA</fullName>
    </submittedName>
</protein>
<sequence length="249" mass="26642">MRHAEEHNHDDGVRTVHSAYLPDHDHVHDDEAYGVLEDNPIWQQDNVTLHSVGIDIGSSGTQVLFSRLHLRRIGEDLTSRYLVVRRETLHRSPVELTPYADDEHIDADALGAIIDAAYQEAAVDPARVDTGVVILTGEALRRRNAEAIAGVLAEHGGELVTASAGHHMEAMLAAYGSGAAKVSYDTGQRILNIDIGGGTTKLAVLEAGRVTATAAVHVGGRLQVVDGAGRIVRLDPAGAEHAARAGFNW</sequence>
<evidence type="ECO:0000313" key="2">
    <source>
        <dbReference type="Proteomes" id="UP001458415"/>
    </source>
</evidence>
<dbReference type="EMBL" id="JBEPCU010000463">
    <property type="protein sequence ID" value="MER6979967.1"/>
    <property type="molecule type" value="Genomic_DNA"/>
</dbReference>
<dbReference type="SUPFAM" id="SSF53067">
    <property type="entry name" value="Actin-like ATPase domain"/>
    <property type="match status" value="1"/>
</dbReference>
<accession>A0ABV1W6Z6</accession>
<feature type="non-terminal residue" evidence="1">
    <location>
        <position position="249"/>
    </location>
</feature>
<gene>
    <name evidence="1" type="ORF">ABT317_24105</name>
</gene>